<dbReference type="EMBL" id="CP133622">
    <property type="protein sequence ID" value="WMV53901.1"/>
    <property type="molecule type" value="Genomic_DNA"/>
</dbReference>
<name>A0AAF0UZ23_SOLVR</name>
<keyword evidence="2" id="KW-1185">Reference proteome</keyword>
<evidence type="ECO:0000313" key="2">
    <source>
        <dbReference type="Proteomes" id="UP001234989"/>
    </source>
</evidence>
<proteinExistence type="predicted"/>
<organism evidence="1 2">
    <name type="scientific">Solanum verrucosum</name>
    <dbReference type="NCBI Taxonomy" id="315347"/>
    <lineage>
        <taxon>Eukaryota</taxon>
        <taxon>Viridiplantae</taxon>
        <taxon>Streptophyta</taxon>
        <taxon>Embryophyta</taxon>
        <taxon>Tracheophyta</taxon>
        <taxon>Spermatophyta</taxon>
        <taxon>Magnoliopsida</taxon>
        <taxon>eudicotyledons</taxon>
        <taxon>Gunneridae</taxon>
        <taxon>Pentapetalae</taxon>
        <taxon>asterids</taxon>
        <taxon>lamiids</taxon>
        <taxon>Solanales</taxon>
        <taxon>Solanaceae</taxon>
        <taxon>Solanoideae</taxon>
        <taxon>Solaneae</taxon>
        <taxon>Solanum</taxon>
    </lineage>
</organism>
<accession>A0AAF0UZ23</accession>
<dbReference type="AlphaFoldDB" id="A0AAF0UZ23"/>
<sequence>MRVCPPKYYAYAIEDYLVCGLSKEVKLRYKGLHGHHTGIITLQDGKLETFYSTLPQHSLALASAHVAASLCLKEVHTTERMPQGTSYASGKTNSQDTSYVLYDISSVY</sequence>
<evidence type="ECO:0000313" key="1">
    <source>
        <dbReference type="EMBL" id="WMV53901.1"/>
    </source>
</evidence>
<gene>
    <name evidence="1" type="ORF">MTR67_047286</name>
</gene>
<protein>
    <submittedName>
        <fullName evidence="1">Uncharacterized protein</fullName>
    </submittedName>
</protein>
<dbReference type="Proteomes" id="UP001234989">
    <property type="component" value="Chromosome 11"/>
</dbReference>
<reference evidence="1" key="1">
    <citation type="submission" date="2023-08" db="EMBL/GenBank/DDBJ databases">
        <title>A de novo genome assembly of Solanum verrucosum Schlechtendal, a Mexican diploid species geographically isolated from the other diploid A-genome species in potato relatives.</title>
        <authorList>
            <person name="Hosaka K."/>
        </authorList>
    </citation>
    <scope>NUCLEOTIDE SEQUENCE</scope>
    <source>
        <tissue evidence="1">Young leaves</tissue>
    </source>
</reference>